<dbReference type="PANTHER" id="PTHR30478:SF0">
    <property type="entry name" value="BETA SLIDING CLAMP"/>
    <property type="match status" value="1"/>
</dbReference>
<keyword evidence="7" id="KW-0239">DNA-directed DNA polymerase</keyword>
<evidence type="ECO:0000256" key="1">
    <source>
        <dbReference type="ARBA" id="ARBA00004496"/>
    </source>
</evidence>
<evidence type="ECO:0000259" key="9">
    <source>
        <dbReference type="Pfam" id="PF02767"/>
    </source>
</evidence>
<dbReference type="PANTHER" id="PTHR30478">
    <property type="entry name" value="DNA POLYMERASE III SUBUNIT BETA"/>
    <property type="match status" value="1"/>
</dbReference>
<name>X1CJH5_9ZZZZ</name>
<feature type="non-terminal residue" evidence="10">
    <location>
        <position position="1"/>
    </location>
</feature>
<dbReference type="AlphaFoldDB" id="X1CJH5"/>
<keyword evidence="5" id="KW-0548">Nucleotidyltransferase</keyword>
<proteinExistence type="inferred from homology"/>
<dbReference type="GO" id="GO:0008408">
    <property type="term" value="F:3'-5' exonuclease activity"/>
    <property type="evidence" value="ECO:0007669"/>
    <property type="project" value="InterPro"/>
</dbReference>
<dbReference type="GO" id="GO:0003677">
    <property type="term" value="F:DNA binding"/>
    <property type="evidence" value="ECO:0007669"/>
    <property type="project" value="UniProtKB-KW"/>
</dbReference>
<dbReference type="CDD" id="cd00140">
    <property type="entry name" value="beta_clamp"/>
    <property type="match status" value="1"/>
</dbReference>
<dbReference type="InterPro" id="IPR046938">
    <property type="entry name" value="DNA_clamp_sf"/>
</dbReference>
<keyword evidence="3" id="KW-0963">Cytoplasm</keyword>
<evidence type="ECO:0000256" key="5">
    <source>
        <dbReference type="ARBA" id="ARBA00022695"/>
    </source>
</evidence>
<dbReference type="InterPro" id="IPR001001">
    <property type="entry name" value="DNA_polIII_beta"/>
</dbReference>
<dbReference type="Gene3D" id="3.10.150.10">
    <property type="entry name" value="DNA Polymerase III, subunit A, domain 2"/>
    <property type="match status" value="1"/>
</dbReference>
<evidence type="ECO:0000256" key="2">
    <source>
        <dbReference type="ARBA" id="ARBA00010752"/>
    </source>
</evidence>
<evidence type="ECO:0000256" key="8">
    <source>
        <dbReference type="ARBA" id="ARBA00023125"/>
    </source>
</evidence>
<keyword evidence="6" id="KW-0235">DNA replication</keyword>
<evidence type="ECO:0000313" key="10">
    <source>
        <dbReference type="EMBL" id="GAG96388.1"/>
    </source>
</evidence>
<comment type="similarity">
    <text evidence="2">Belongs to the beta sliding clamp family.</text>
</comment>
<organism evidence="10">
    <name type="scientific">marine sediment metagenome</name>
    <dbReference type="NCBI Taxonomy" id="412755"/>
    <lineage>
        <taxon>unclassified sequences</taxon>
        <taxon>metagenomes</taxon>
        <taxon>ecological metagenomes</taxon>
    </lineage>
</organism>
<dbReference type="SMART" id="SM00480">
    <property type="entry name" value="POL3Bc"/>
    <property type="match status" value="1"/>
</dbReference>
<keyword evidence="4" id="KW-0808">Transferase</keyword>
<comment type="caution">
    <text evidence="10">The sequence shown here is derived from an EMBL/GenBank/DDBJ whole genome shotgun (WGS) entry which is preliminary data.</text>
</comment>
<comment type="subcellular location">
    <subcellularLocation>
        <location evidence="1">Cytoplasm</location>
    </subcellularLocation>
</comment>
<feature type="domain" description="DNA polymerase III beta sliding clamp central" evidence="9">
    <location>
        <begin position="87"/>
        <end position="199"/>
    </location>
</feature>
<dbReference type="GO" id="GO:0009360">
    <property type="term" value="C:DNA polymerase III complex"/>
    <property type="evidence" value="ECO:0007669"/>
    <property type="project" value="InterPro"/>
</dbReference>
<feature type="non-terminal residue" evidence="10">
    <location>
        <position position="269"/>
    </location>
</feature>
<dbReference type="EMBL" id="BART01029042">
    <property type="protein sequence ID" value="GAG96388.1"/>
    <property type="molecule type" value="Genomic_DNA"/>
</dbReference>
<dbReference type="SUPFAM" id="SSF55979">
    <property type="entry name" value="DNA clamp"/>
    <property type="match status" value="1"/>
</dbReference>
<dbReference type="GO" id="GO:0006271">
    <property type="term" value="P:DNA strand elongation involved in DNA replication"/>
    <property type="evidence" value="ECO:0007669"/>
    <property type="project" value="TreeGrafter"/>
</dbReference>
<evidence type="ECO:0000256" key="7">
    <source>
        <dbReference type="ARBA" id="ARBA00022932"/>
    </source>
</evidence>
<evidence type="ECO:0000256" key="3">
    <source>
        <dbReference type="ARBA" id="ARBA00022490"/>
    </source>
</evidence>
<reference evidence="10" key="1">
    <citation type="journal article" date="2014" name="Front. Microbiol.">
        <title>High frequency of phylogenetically diverse reductive dehalogenase-homologous genes in deep subseafloor sedimentary metagenomes.</title>
        <authorList>
            <person name="Kawai M."/>
            <person name="Futagami T."/>
            <person name="Toyoda A."/>
            <person name="Takaki Y."/>
            <person name="Nishi S."/>
            <person name="Hori S."/>
            <person name="Arai W."/>
            <person name="Tsubouchi T."/>
            <person name="Morono Y."/>
            <person name="Uchiyama I."/>
            <person name="Ito T."/>
            <person name="Fujiyama A."/>
            <person name="Inagaki F."/>
            <person name="Takami H."/>
        </authorList>
    </citation>
    <scope>NUCLEOTIDE SEQUENCE</scope>
    <source>
        <strain evidence="10">Expedition CK06-06</strain>
    </source>
</reference>
<dbReference type="Pfam" id="PF02767">
    <property type="entry name" value="DNA_pol3_beta_2"/>
    <property type="match status" value="1"/>
</dbReference>
<dbReference type="GO" id="GO:0003887">
    <property type="term" value="F:DNA-directed DNA polymerase activity"/>
    <property type="evidence" value="ECO:0007669"/>
    <property type="project" value="UniProtKB-KW"/>
</dbReference>
<protein>
    <recommendedName>
        <fullName evidence="9">DNA polymerase III beta sliding clamp central domain-containing protein</fullName>
    </recommendedName>
</protein>
<evidence type="ECO:0000256" key="6">
    <source>
        <dbReference type="ARBA" id="ARBA00022705"/>
    </source>
</evidence>
<gene>
    <name evidence="10" type="ORF">S01H4_51055</name>
</gene>
<dbReference type="InterPro" id="IPR022637">
    <property type="entry name" value="DNA_polIII_beta_cen"/>
</dbReference>
<sequence>LNDFTVGRKGFLGYLKALSGSNIVKIVPGNGADSVSHGNGKRLKVVCGSNTSYLEDLAWVGEKTPLTLCEVRVSSKRIVQPNIGGLELAEALNRVLPFTAIEDTRPVLQCVLFTAKEGKLTLASADGFRLAVVKLDFDGEGQALINRDELAGVANALRKAHRVNLSFETSGESLDGMSLIIDTEAIRYKWRGADGQFPDYQKLIPTEANTTAHLDTVEAGKAIASLKALAGDKSYPIDLTLDGGYITMTSPDDKGQVTIPADIEGILGR</sequence>
<accession>X1CJH5</accession>
<keyword evidence="8" id="KW-0238">DNA-binding</keyword>
<evidence type="ECO:0000256" key="4">
    <source>
        <dbReference type="ARBA" id="ARBA00022679"/>
    </source>
</evidence>
<dbReference type="GO" id="GO:0005737">
    <property type="term" value="C:cytoplasm"/>
    <property type="evidence" value="ECO:0007669"/>
    <property type="project" value="UniProtKB-SubCell"/>
</dbReference>